<keyword evidence="2" id="KW-0812">Transmembrane</keyword>
<feature type="transmembrane region" description="Helical" evidence="2">
    <location>
        <begin position="411"/>
        <end position="432"/>
    </location>
</feature>
<feature type="transmembrane region" description="Helical" evidence="2">
    <location>
        <begin position="56"/>
        <end position="76"/>
    </location>
</feature>
<feature type="region of interest" description="Disordered" evidence="1">
    <location>
        <begin position="203"/>
        <end position="232"/>
    </location>
</feature>
<feature type="transmembrane region" description="Helical" evidence="2">
    <location>
        <begin position="133"/>
        <end position="157"/>
    </location>
</feature>
<feature type="transmembrane region" description="Helical" evidence="2">
    <location>
        <begin position="96"/>
        <end position="121"/>
    </location>
</feature>
<evidence type="ECO:0000259" key="3">
    <source>
        <dbReference type="Pfam" id="PF07158"/>
    </source>
</evidence>
<gene>
    <name evidence="4" type="ORF">GCM10009737_36620</name>
</gene>
<keyword evidence="2" id="KW-0472">Membrane</keyword>
<sequence length="436" mass="44612">MSAEVVSIVVLLVLFVVGTARSVNLGILGFAAAYGVGILAVGMSAEDIVALFPGDLFLVLVSLTLLFGFAAHNGSIELLVTWVMRACRGRVALAPWVFFTLTALLISLGALFAVAIVAPLAMPFARRYRLDPLMMGMMVVHGALAGAFSPISVYGVFINSYLDDQGLPVSPLVLFVVPIVFNVLVAAVLYVVRGGWRAGGRIEAEEAEETDGADGAGRTATPAGGGTATVTAAPTTARPTTYQAVTLLALAVLAVGTTAFGADITALAMLLATVLAVANPAAAKESLGTVSWSVVVLVTGMVTYIEVLQQAGTVTFVSDGIIAVGAPLLAALLLYYLAGVTSAMASSVGIISVAIALAVPFLEAGSVDPILFVVGLAIASTIVDVSPFSTNGALVLANVADEDRDRFYRQLLVYAGIVVAVGPGLAWLTVLAPSGL</sequence>
<proteinExistence type="predicted"/>
<evidence type="ECO:0000313" key="4">
    <source>
        <dbReference type="EMBL" id="GAA1931330.1"/>
    </source>
</evidence>
<evidence type="ECO:0000256" key="2">
    <source>
        <dbReference type="SAM" id="Phobius"/>
    </source>
</evidence>
<accession>A0ABP5B5Z7</accession>
<name>A0ABP5B5Z7_9ACTN</name>
<protein>
    <recommendedName>
        <fullName evidence="3">Dicarboxylate carrier MatC N-terminal domain-containing protein</fullName>
    </recommendedName>
</protein>
<feature type="transmembrane region" description="Helical" evidence="2">
    <location>
        <begin position="369"/>
        <end position="388"/>
    </location>
</feature>
<feature type="transmembrane region" description="Helical" evidence="2">
    <location>
        <begin position="320"/>
        <end position="338"/>
    </location>
</feature>
<feature type="compositionally biased region" description="Low complexity" evidence="1">
    <location>
        <begin position="216"/>
        <end position="232"/>
    </location>
</feature>
<reference evidence="5" key="1">
    <citation type="journal article" date="2019" name="Int. J. Syst. Evol. Microbiol.">
        <title>The Global Catalogue of Microorganisms (GCM) 10K type strain sequencing project: providing services to taxonomists for standard genome sequencing and annotation.</title>
        <authorList>
            <consortium name="The Broad Institute Genomics Platform"/>
            <consortium name="The Broad Institute Genome Sequencing Center for Infectious Disease"/>
            <person name="Wu L."/>
            <person name="Ma J."/>
        </authorList>
    </citation>
    <scope>NUCLEOTIDE SEQUENCE [LARGE SCALE GENOMIC DNA]</scope>
    <source>
        <strain evidence="5">JCM 14046</strain>
    </source>
</reference>
<evidence type="ECO:0000256" key="1">
    <source>
        <dbReference type="SAM" id="MobiDB-lite"/>
    </source>
</evidence>
<dbReference type="InterPro" id="IPR009827">
    <property type="entry name" value="MatC_N"/>
</dbReference>
<evidence type="ECO:0000313" key="5">
    <source>
        <dbReference type="Proteomes" id="UP001501612"/>
    </source>
</evidence>
<feature type="domain" description="Dicarboxylate carrier MatC N-terminal" evidence="3">
    <location>
        <begin position="1"/>
        <end position="147"/>
    </location>
</feature>
<feature type="transmembrane region" description="Helical" evidence="2">
    <location>
        <begin position="247"/>
        <end position="278"/>
    </location>
</feature>
<keyword evidence="5" id="KW-1185">Reference proteome</keyword>
<feature type="transmembrane region" description="Helical" evidence="2">
    <location>
        <begin position="290"/>
        <end position="308"/>
    </location>
</feature>
<feature type="transmembrane region" description="Helical" evidence="2">
    <location>
        <begin position="344"/>
        <end position="362"/>
    </location>
</feature>
<keyword evidence="2" id="KW-1133">Transmembrane helix</keyword>
<dbReference type="Proteomes" id="UP001501612">
    <property type="component" value="Unassembled WGS sequence"/>
</dbReference>
<dbReference type="RefSeq" id="WP_344009353.1">
    <property type="nucleotide sequence ID" value="NZ_BAAAMY010000014.1"/>
</dbReference>
<dbReference type="EMBL" id="BAAAMY010000014">
    <property type="protein sequence ID" value="GAA1931330.1"/>
    <property type="molecule type" value="Genomic_DNA"/>
</dbReference>
<organism evidence="4 5">
    <name type="scientific">Nocardioides lentus</name>
    <dbReference type="NCBI Taxonomy" id="338077"/>
    <lineage>
        <taxon>Bacteria</taxon>
        <taxon>Bacillati</taxon>
        <taxon>Actinomycetota</taxon>
        <taxon>Actinomycetes</taxon>
        <taxon>Propionibacteriales</taxon>
        <taxon>Nocardioidaceae</taxon>
        <taxon>Nocardioides</taxon>
    </lineage>
</organism>
<dbReference type="Pfam" id="PF07158">
    <property type="entry name" value="MatC_N"/>
    <property type="match status" value="1"/>
</dbReference>
<comment type="caution">
    <text evidence="4">The sequence shown here is derived from an EMBL/GenBank/DDBJ whole genome shotgun (WGS) entry which is preliminary data.</text>
</comment>
<feature type="transmembrane region" description="Helical" evidence="2">
    <location>
        <begin position="169"/>
        <end position="192"/>
    </location>
</feature>